<evidence type="ECO:0000256" key="4">
    <source>
        <dbReference type="ARBA" id="ARBA00022679"/>
    </source>
</evidence>
<dbReference type="SUPFAM" id="SSF55874">
    <property type="entry name" value="ATPase domain of HSP90 chaperone/DNA topoisomerase II/histidine kinase"/>
    <property type="match status" value="1"/>
</dbReference>
<dbReference type="InterPro" id="IPR003594">
    <property type="entry name" value="HATPase_dom"/>
</dbReference>
<dbReference type="SUPFAM" id="SSF47384">
    <property type="entry name" value="Homodimeric domain of signal transducing histidine kinase"/>
    <property type="match status" value="1"/>
</dbReference>
<dbReference type="InterPro" id="IPR003661">
    <property type="entry name" value="HisK_dim/P_dom"/>
</dbReference>
<protein>
    <recommendedName>
        <fullName evidence="2">histidine kinase</fullName>
        <ecNumber evidence="2">2.7.13.3</ecNumber>
    </recommendedName>
</protein>
<dbReference type="InterPro" id="IPR050736">
    <property type="entry name" value="Sensor_HK_Regulatory"/>
</dbReference>
<comment type="catalytic activity">
    <reaction evidence="1">
        <text>ATP + protein L-histidine = ADP + protein N-phospho-L-histidine.</text>
        <dbReference type="EC" id="2.7.13.3"/>
    </reaction>
</comment>
<sequence length="289" mass="31382">MTSRTEGKDHRMIARTEAALQNGTVTPEDLAALLETHRKVVSRIDRLTRISDRQQLQLKDLNELKNQFVGMAAHDLRGPIALIQGFSTLLLSAPNLDEAQRTRYLETISTVSRDMADLLNDLLDISAIESGKLAIDASLERLDVLVLGRLDLLGSLAARKDISIRTDMAPVDVVLDAKRMSQVVDNLITNAIKYSHPGSMITVTVRADRDDARFVVADQGQGIPAEEIDKVFGTFQRLSVRPTGDEKSHGLGLAIARKIVAAHGGRITVDSVVGQGSTFTVCLPRGAAA</sequence>
<keyword evidence="4" id="KW-0808">Transferase</keyword>
<dbReference type="InterPro" id="IPR005467">
    <property type="entry name" value="His_kinase_dom"/>
</dbReference>
<evidence type="ECO:0000256" key="5">
    <source>
        <dbReference type="ARBA" id="ARBA00022777"/>
    </source>
</evidence>
<dbReference type="CDD" id="cd00075">
    <property type="entry name" value="HATPase"/>
    <property type="match status" value="1"/>
</dbReference>
<name>A0A1G7EGG0_9PROT</name>
<evidence type="ECO:0000313" key="9">
    <source>
        <dbReference type="Proteomes" id="UP000199412"/>
    </source>
</evidence>
<dbReference type="SMART" id="SM00388">
    <property type="entry name" value="HisKA"/>
    <property type="match status" value="1"/>
</dbReference>
<dbReference type="Gene3D" id="3.30.565.10">
    <property type="entry name" value="Histidine kinase-like ATPase, C-terminal domain"/>
    <property type="match status" value="1"/>
</dbReference>
<evidence type="ECO:0000259" key="7">
    <source>
        <dbReference type="PROSITE" id="PS50109"/>
    </source>
</evidence>
<dbReference type="AlphaFoldDB" id="A0A1G7EGG0"/>
<dbReference type="FunFam" id="3.30.565.10:FF:000006">
    <property type="entry name" value="Sensor histidine kinase WalK"/>
    <property type="match status" value="1"/>
</dbReference>
<evidence type="ECO:0000256" key="1">
    <source>
        <dbReference type="ARBA" id="ARBA00000085"/>
    </source>
</evidence>
<feature type="domain" description="Histidine kinase" evidence="7">
    <location>
        <begin position="71"/>
        <end position="287"/>
    </location>
</feature>
<dbReference type="PANTHER" id="PTHR43711">
    <property type="entry name" value="TWO-COMPONENT HISTIDINE KINASE"/>
    <property type="match status" value="1"/>
</dbReference>
<dbReference type="Gene3D" id="1.10.287.130">
    <property type="match status" value="1"/>
</dbReference>
<dbReference type="InterPro" id="IPR004358">
    <property type="entry name" value="Sig_transdc_His_kin-like_C"/>
</dbReference>
<dbReference type="Pfam" id="PF02518">
    <property type="entry name" value="HATPase_c"/>
    <property type="match status" value="1"/>
</dbReference>
<evidence type="ECO:0000256" key="3">
    <source>
        <dbReference type="ARBA" id="ARBA00022553"/>
    </source>
</evidence>
<dbReference type="InterPro" id="IPR036890">
    <property type="entry name" value="HATPase_C_sf"/>
</dbReference>
<keyword evidence="3" id="KW-0597">Phosphoprotein</keyword>
<evidence type="ECO:0000313" key="8">
    <source>
        <dbReference type="EMBL" id="SDE62749.1"/>
    </source>
</evidence>
<evidence type="ECO:0000256" key="2">
    <source>
        <dbReference type="ARBA" id="ARBA00012438"/>
    </source>
</evidence>
<dbReference type="PANTHER" id="PTHR43711:SF1">
    <property type="entry name" value="HISTIDINE KINASE 1"/>
    <property type="match status" value="1"/>
</dbReference>
<accession>A0A1G7EGG0</accession>
<dbReference type="SMART" id="SM00387">
    <property type="entry name" value="HATPase_c"/>
    <property type="match status" value="1"/>
</dbReference>
<keyword evidence="6" id="KW-0902">Two-component regulatory system</keyword>
<dbReference type="CDD" id="cd00082">
    <property type="entry name" value="HisKA"/>
    <property type="match status" value="1"/>
</dbReference>
<gene>
    <name evidence="8" type="ORF">SAMN05421720_10958</name>
</gene>
<dbReference type="PRINTS" id="PR00344">
    <property type="entry name" value="BCTRLSENSOR"/>
</dbReference>
<organism evidence="8 9">
    <name type="scientific">Rhodospira trueperi</name>
    <dbReference type="NCBI Taxonomy" id="69960"/>
    <lineage>
        <taxon>Bacteria</taxon>
        <taxon>Pseudomonadati</taxon>
        <taxon>Pseudomonadota</taxon>
        <taxon>Alphaproteobacteria</taxon>
        <taxon>Rhodospirillales</taxon>
        <taxon>Rhodospirillaceae</taxon>
        <taxon>Rhodospira</taxon>
    </lineage>
</organism>
<proteinExistence type="predicted"/>
<dbReference type="PROSITE" id="PS50109">
    <property type="entry name" value="HIS_KIN"/>
    <property type="match status" value="1"/>
</dbReference>
<dbReference type="Proteomes" id="UP000199412">
    <property type="component" value="Unassembled WGS sequence"/>
</dbReference>
<evidence type="ECO:0000256" key="6">
    <source>
        <dbReference type="ARBA" id="ARBA00023012"/>
    </source>
</evidence>
<reference evidence="8 9" key="1">
    <citation type="submission" date="2016-10" db="EMBL/GenBank/DDBJ databases">
        <authorList>
            <person name="de Groot N.N."/>
        </authorList>
    </citation>
    <scope>NUCLEOTIDE SEQUENCE [LARGE SCALE GENOMIC DNA]</scope>
    <source>
        <strain evidence="8 9">ATCC 700224</strain>
    </source>
</reference>
<keyword evidence="5" id="KW-0418">Kinase</keyword>
<dbReference type="InterPro" id="IPR036097">
    <property type="entry name" value="HisK_dim/P_sf"/>
</dbReference>
<keyword evidence="9" id="KW-1185">Reference proteome</keyword>
<dbReference type="STRING" id="69960.SAMN05421720_10958"/>
<dbReference type="EMBL" id="FNAP01000009">
    <property type="protein sequence ID" value="SDE62749.1"/>
    <property type="molecule type" value="Genomic_DNA"/>
</dbReference>
<dbReference type="GO" id="GO:0000155">
    <property type="term" value="F:phosphorelay sensor kinase activity"/>
    <property type="evidence" value="ECO:0007669"/>
    <property type="project" value="InterPro"/>
</dbReference>
<dbReference type="EC" id="2.7.13.3" evidence="2"/>
<dbReference type="Pfam" id="PF00512">
    <property type="entry name" value="HisKA"/>
    <property type="match status" value="1"/>
</dbReference>